<dbReference type="AlphaFoldDB" id="A0A226H8A3"/>
<dbReference type="CDD" id="cd02233">
    <property type="entry name" value="cupin_HNL-like"/>
    <property type="match status" value="1"/>
</dbReference>
<gene>
    <name evidence="2" type="ORF">B0A66_13840</name>
</gene>
<dbReference type="EMBL" id="MUGW01000026">
    <property type="protein sequence ID" value="OXA90078.1"/>
    <property type="molecule type" value="Genomic_DNA"/>
</dbReference>
<dbReference type="PROSITE" id="PS51257">
    <property type="entry name" value="PROKAR_LIPOPROTEIN"/>
    <property type="match status" value="1"/>
</dbReference>
<feature type="domain" description="Cupin type-2" evidence="1">
    <location>
        <begin position="78"/>
        <end position="141"/>
    </location>
</feature>
<dbReference type="PANTHER" id="PTHR43698">
    <property type="entry name" value="RIBD C-TERMINAL DOMAIN CONTAINING PROTEIN"/>
    <property type="match status" value="1"/>
</dbReference>
<dbReference type="SUPFAM" id="SSF51182">
    <property type="entry name" value="RmlC-like cupins"/>
    <property type="match status" value="1"/>
</dbReference>
<accession>A0A226H8A3</accession>
<dbReference type="Pfam" id="PF07883">
    <property type="entry name" value="Cupin_2"/>
    <property type="match status" value="1"/>
</dbReference>
<sequence length="166" mass="18364">MEKINFKKGRIILFICCISIGILSCNKKKEEQTIDSILSSNVIFPKGEKITNDNFTGEVWLNNLAQADSINQNAVGSVTFEPGARTKWHSHPAGQIILALDGVGYYQEKGNSKIIVNKGDVIKCPADIPHWHGASTDTKFVQVAITGREKGETIWLDAVNETEYTK</sequence>
<evidence type="ECO:0000313" key="2">
    <source>
        <dbReference type="EMBL" id="OXA90078.1"/>
    </source>
</evidence>
<dbReference type="InterPro" id="IPR047263">
    <property type="entry name" value="HNL-like_cupin"/>
</dbReference>
<comment type="caution">
    <text evidence="2">The sequence shown here is derived from an EMBL/GenBank/DDBJ whole genome shotgun (WGS) entry which is preliminary data.</text>
</comment>
<organism evidence="2 3">
    <name type="scientific">Flavobacterium hercynium</name>
    <dbReference type="NCBI Taxonomy" id="387094"/>
    <lineage>
        <taxon>Bacteria</taxon>
        <taxon>Pseudomonadati</taxon>
        <taxon>Bacteroidota</taxon>
        <taxon>Flavobacteriia</taxon>
        <taxon>Flavobacteriales</taxon>
        <taxon>Flavobacteriaceae</taxon>
        <taxon>Flavobacterium</taxon>
    </lineage>
</organism>
<dbReference type="InterPro" id="IPR011051">
    <property type="entry name" value="RmlC_Cupin_sf"/>
</dbReference>
<proteinExistence type="predicted"/>
<dbReference type="PANTHER" id="PTHR43698:SF1">
    <property type="entry name" value="BLL4564 PROTEIN"/>
    <property type="match status" value="1"/>
</dbReference>
<keyword evidence="3" id="KW-1185">Reference proteome</keyword>
<dbReference type="InterPro" id="IPR013096">
    <property type="entry name" value="Cupin_2"/>
</dbReference>
<dbReference type="OrthoDB" id="9802489at2"/>
<dbReference type="Proteomes" id="UP000198345">
    <property type="component" value="Unassembled WGS sequence"/>
</dbReference>
<dbReference type="RefSeq" id="WP_089050433.1">
    <property type="nucleotide sequence ID" value="NZ_FXTV01000004.1"/>
</dbReference>
<protein>
    <submittedName>
        <fullName evidence="2">Cupin</fullName>
    </submittedName>
</protein>
<name>A0A226H8A3_9FLAO</name>
<reference evidence="2 3" key="1">
    <citation type="submission" date="2016-11" db="EMBL/GenBank/DDBJ databases">
        <title>Whole genomes of Flavobacteriaceae.</title>
        <authorList>
            <person name="Stine C."/>
            <person name="Li C."/>
            <person name="Tadesse D."/>
        </authorList>
    </citation>
    <scope>NUCLEOTIDE SEQUENCE [LARGE SCALE GENOMIC DNA]</scope>
    <source>
        <strain evidence="2 3">DSM 18292</strain>
    </source>
</reference>
<evidence type="ECO:0000313" key="3">
    <source>
        <dbReference type="Proteomes" id="UP000198345"/>
    </source>
</evidence>
<dbReference type="Gene3D" id="2.60.120.10">
    <property type="entry name" value="Jelly Rolls"/>
    <property type="match status" value="1"/>
</dbReference>
<evidence type="ECO:0000259" key="1">
    <source>
        <dbReference type="Pfam" id="PF07883"/>
    </source>
</evidence>
<dbReference type="InterPro" id="IPR014710">
    <property type="entry name" value="RmlC-like_jellyroll"/>
</dbReference>